<dbReference type="Proteomes" id="UP001203687">
    <property type="component" value="Unassembled WGS sequence"/>
</dbReference>
<proteinExistence type="predicted"/>
<dbReference type="EMBL" id="JALPQF010000002">
    <property type="protein sequence ID" value="MCK8479654.1"/>
    <property type="molecule type" value="Genomic_DNA"/>
</dbReference>
<evidence type="ECO:0000313" key="1">
    <source>
        <dbReference type="EMBL" id="MCK8479654.1"/>
    </source>
</evidence>
<gene>
    <name evidence="1" type="ORF">MUY34_03420</name>
</gene>
<protein>
    <submittedName>
        <fullName evidence="1">Uncharacterized protein</fullName>
    </submittedName>
</protein>
<organism evidence="1 2">
    <name type="scientific">Psychroserpens algicola</name>
    <dbReference type="NCBI Taxonomy" id="1719034"/>
    <lineage>
        <taxon>Bacteria</taxon>
        <taxon>Pseudomonadati</taxon>
        <taxon>Bacteroidota</taxon>
        <taxon>Flavobacteriia</taxon>
        <taxon>Flavobacteriales</taxon>
        <taxon>Flavobacteriaceae</taxon>
        <taxon>Psychroserpens</taxon>
    </lineage>
</organism>
<sequence>MGFYMKQPVDAGKTTATYLWTGLRTPGIFIIEVEGDAPNFSYGFNLTRDPHFVGGLKIDAMGWTGPRGEGTTPYKVKGSFPGQFTPKIVVSGSNGDFVIDVKEVPSDKVDDYVKSKVG</sequence>
<evidence type="ECO:0000313" key="2">
    <source>
        <dbReference type="Proteomes" id="UP001203687"/>
    </source>
</evidence>
<dbReference type="RefSeq" id="WP_204346193.1">
    <property type="nucleotide sequence ID" value="NZ_JACNMJ010000005.1"/>
</dbReference>
<name>A0ABT0H5I1_9FLAO</name>
<reference evidence="1" key="1">
    <citation type="submission" date="2022-04" db="EMBL/GenBank/DDBJ databases">
        <authorList>
            <person name="Ren T."/>
        </authorList>
    </citation>
    <scope>NUCLEOTIDE SEQUENCE</scope>
    <source>
        <strain evidence="1">F63249</strain>
    </source>
</reference>
<comment type="caution">
    <text evidence="1">The sequence shown here is derived from an EMBL/GenBank/DDBJ whole genome shotgun (WGS) entry which is preliminary data.</text>
</comment>
<keyword evidence="2" id="KW-1185">Reference proteome</keyword>
<accession>A0ABT0H5I1</accession>